<evidence type="ECO:0000256" key="3">
    <source>
        <dbReference type="ARBA" id="ARBA00022679"/>
    </source>
</evidence>
<feature type="transmembrane region" description="Helical" evidence="8">
    <location>
        <begin position="377"/>
        <end position="399"/>
    </location>
</feature>
<evidence type="ECO:0000313" key="9">
    <source>
        <dbReference type="EMBL" id="MBO0345105.1"/>
    </source>
</evidence>
<evidence type="ECO:0000256" key="4">
    <source>
        <dbReference type="ARBA" id="ARBA00022692"/>
    </source>
</evidence>
<organism evidence="9 10">
    <name type="scientific">Roseibium limicola</name>
    <dbReference type="NCBI Taxonomy" id="2816037"/>
    <lineage>
        <taxon>Bacteria</taxon>
        <taxon>Pseudomonadati</taxon>
        <taxon>Pseudomonadota</taxon>
        <taxon>Alphaproteobacteria</taxon>
        <taxon>Hyphomicrobiales</taxon>
        <taxon>Stappiaceae</taxon>
        <taxon>Roseibium</taxon>
    </lineage>
</organism>
<feature type="transmembrane region" description="Helical" evidence="8">
    <location>
        <begin position="351"/>
        <end position="371"/>
    </location>
</feature>
<keyword evidence="2" id="KW-1003">Cell membrane</keyword>
<evidence type="ECO:0000256" key="6">
    <source>
        <dbReference type="ARBA" id="ARBA00023136"/>
    </source>
</evidence>
<keyword evidence="3" id="KW-0808">Transferase</keyword>
<evidence type="ECO:0000256" key="2">
    <source>
        <dbReference type="ARBA" id="ARBA00022475"/>
    </source>
</evidence>
<comment type="subcellular location">
    <subcellularLocation>
        <location evidence="1">Cell membrane</location>
        <topology evidence="1">Multi-pass membrane protein</topology>
    </subcellularLocation>
</comment>
<sequence>MADHIQRIQKVNAGYQLAGRLGGRFVFACLILSAILSALVWVPDGAARLRHLPATISDPISEDLAAFYRAGQMAAEGRGVEAYDVEAFRAPLTGHAETLVFRYPPHFLLMAEPLAWMTYGQAKAVFLLISLGALIAIPIILGAPAVMGFFIVASGIGFHTLNILNNSVLAILLIVLGLVLSERRPWLAGFLLGLATVKPQYGLMVPVFLLASGHYRTIVSACVTTAGLLAASALLYGGEVFGAYLGTFSEEIYVSYLNAATLGFFNVTSMLGKLGLPLMARDGIYILIIAISTGIVWVAARRCEAWQALGLCFLASACAAPAFMAYSWPLLAAAHCAFLKEREPWPAGVQVVLGLLWLQPMATSIITAMLPTDGMKLAYSIVPSVNILLALLVCTAWLWCREADAAEQSVRPR</sequence>
<keyword evidence="5 8" id="KW-1133">Transmembrane helix</keyword>
<dbReference type="GO" id="GO:0016758">
    <property type="term" value="F:hexosyltransferase activity"/>
    <property type="evidence" value="ECO:0007669"/>
    <property type="project" value="InterPro"/>
</dbReference>
<dbReference type="RefSeq" id="WP_206939481.1">
    <property type="nucleotide sequence ID" value="NZ_JAFLNF010000003.1"/>
</dbReference>
<evidence type="ECO:0000256" key="5">
    <source>
        <dbReference type="ARBA" id="ARBA00022989"/>
    </source>
</evidence>
<dbReference type="GO" id="GO:0005886">
    <property type="term" value="C:plasma membrane"/>
    <property type="evidence" value="ECO:0007669"/>
    <property type="project" value="UniProtKB-SubCell"/>
</dbReference>
<keyword evidence="4 8" id="KW-0812">Transmembrane</keyword>
<accession>A0A939EMX8</accession>
<feature type="transmembrane region" description="Helical" evidence="8">
    <location>
        <begin position="218"/>
        <end position="236"/>
    </location>
</feature>
<evidence type="ECO:0000256" key="7">
    <source>
        <dbReference type="ARBA" id="ARBA00024033"/>
    </source>
</evidence>
<protein>
    <submittedName>
        <fullName evidence="9">DUF2029 domain-containing protein</fullName>
    </submittedName>
</protein>
<evidence type="ECO:0000256" key="1">
    <source>
        <dbReference type="ARBA" id="ARBA00004651"/>
    </source>
</evidence>
<dbReference type="EMBL" id="JAFLNF010000003">
    <property type="protein sequence ID" value="MBO0345105.1"/>
    <property type="molecule type" value="Genomic_DNA"/>
</dbReference>
<comment type="caution">
    <text evidence="9">The sequence shown here is derived from an EMBL/GenBank/DDBJ whole genome shotgun (WGS) entry which is preliminary data.</text>
</comment>
<feature type="transmembrane region" description="Helical" evidence="8">
    <location>
        <begin position="124"/>
        <end position="151"/>
    </location>
</feature>
<gene>
    <name evidence="9" type="ORF">J0X15_07735</name>
</gene>
<keyword evidence="10" id="KW-1185">Reference proteome</keyword>
<proteinExistence type="inferred from homology"/>
<dbReference type="Proteomes" id="UP000664779">
    <property type="component" value="Unassembled WGS sequence"/>
</dbReference>
<feature type="transmembrane region" description="Helical" evidence="8">
    <location>
        <begin position="256"/>
        <end position="276"/>
    </location>
</feature>
<feature type="transmembrane region" description="Helical" evidence="8">
    <location>
        <begin position="163"/>
        <end position="180"/>
    </location>
</feature>
<evidence type="ECO:0000313" key="10">
    <source>
        <dbReference type="Proteomes" id="UP000664779"/>
    </source>
</evidence>
<dbReference type="AlphaFoldDB" id="A0A939EMX8"/>
<feature type="transmembrane region" description="Helical" evidence="8">
    <location>
        <begin position="306"/>
        <end position="339"/>
    </location>
</feature>
<feature type="transmembrane region" description="Helical" evidence="8">
    <location>
        <begin position="21"/>
        <end position="42"/>
    </location>
</feature>
<name>A0A939EMX8_9HYPH</name>
<comment type="similarity">
    <text evidence="7">Belongs to the glycosyltransferase 87 family.</text>
</comment>
<feature type="transmembrane region" description="Helical" evidence="8">
    <location>
        <begin position="283"/>
        <end position="300"/>
    </location>
</feature>
<keyword evidence="6 8" id="KW-0472">Membrane</keyword>
<feature type="transmembrane region" description="Helical" evidence="8">
    <location>
        <begin position="186"/>
        <end position="211"/>
    </location>
</feature>
<reference evidence="9" key="1">
    <citation type="submission" date="2021-03" db="EMBL/GenBank/DDBJ databases">
        <title>Roseibium sp. CAU 1637 isolated from Incheon.</title>
        <authorList>
            <person name="Kim W."/>
        </authorList>
    </citation>
    <scope>NUCLEOTIDE SEQUENCE</scope>
    <source>
        <strain evidence="9">CAU 1637</strain>
    </source>
</reference>
<evidence type="ECO:0000256" key="8">
    <source>
        <dbReference type="SAM" id="Phobius"/>
    </source>
</evidence>
<dbReference type="Pfam" id="PF09594">
    <property type="entry name" value="GT87"/>
    <property type="match status" value="1"/>
</dbReference>
<dbReference type="InterPro" id="IPR018584">
    <property type="entry name" value="GT87"/>
</dbReference>